<dbReference type="Pfam" id="PF12864">
    <property type="entry name" value="DUF3822"/>
    <property type="match status" value="1"/>
</dbReference>
<dbReference type="Proteomes" id="UP001560573">
    <property type="component" value="Unassembled WGS sequence"/>
</dbReference>
<accession>A0ABV3ZAJ9</accession>
<dbReference type="EMBL" id="JAULBC010000001">
    <property type="protein sequence ID" value="MEX6686889.1"/>
    <property type="molecule type" value="Genomic_DNA"/>
</dbReference>
<comment type="caution">
    <text evidence="1">The sequence shown here is derived from an EMBL/GenBank/DDBJ whole genome shotgun (WGS) entry which is preliminary data.</text>
</comment>
<evidence type="ECO:0000313" key="2">
    <source>
        <dbReference type="Proteomes" id="UP001560573"/>
    </source>
</evidence>
<organism evidence="1 2">
    <name type="scientific">Danxiaibacter flavus</name>
    <dbReference type="NCBI Taxonomy" id="3049108"/>
    <lineage>
        <taxon>Bacteria</taxon>
        <taxon>Pseudomonadati</taxon>
        <taxon>Bacteroidota</taxon>
        <taxon>Chitinophagia</taxon>
        <taxon>Chitinophagales</taxon>
        <taxon>Chitinophagaceae</taxon>
        <taxon>Danxiaibacter</taxon>
    </lineage>
</organism>
<name>A0ABV3ZAJ9_9BACT</name>
<protein>
    <submittedName>
        <fullName evidence="1">DUF3822 family protein</fullName>
    </submittedName>
</protein>
<dbReference type="Gene3D" id="3.30.420.260">
    <property type="match status" value="1"/>
</dbReference>
<dbReference type="InterPro" id="IPR024213">
    <property type="entry name" value="DUF3822"/>
</dbReference>
<dbReference type="Gene3D" id="3.30.420.250">
    <property type="match status" value="1"/>
</dbReference>
<sequence length="272" mass="31274">MVQKNFGIYGEDDAATRLYVEIGDSIIACWSITDNNDWLHSFELFEFGKDMSDYEEIFRQTKLYSKLLSQSYPDVKIILNNKDVVAVPGSFYREDSLNDYFLLETGAPAHGKVMKDIVPDYIVAYCIPETILAAAERAFPKVSFSHKKTLLYNTDTQEYPKDALLQVAFYRNNCSVVVYQQHAISLVQNFCYQTSEDVLYFLLNCMKQLNIENSDATVQVSGLIDKNSAMYGELYKYIANLETDDLSADKLDKAVFEDYPLHYFSPFYKMVV</sequence>
<dbReference type="CDD" id="cd24013">
    <property type="entry name" value="ASKHA_ATPase_BT3980-like"/>
    <property type="match status" value="1"/>
</dbReference>
<proteinExistence type="predicted"/>
<dbReference type="RefSeq" id="WP_369328285.1">
    <property type="nucleotide sequence ID" value="NZ_JAULBC010000001.1"/>
</dbReference>
<evidence type="ECO:0000313" key="1">
    <source>
        <dbReference type="EMBL" id="MEX6686889.1"/>
    </source>
</evidence>
<reference evidence="1 2" key="1">
    <citation type="submission" date="2023-07" db="EMBL/GenBank/DDBJ databases">
        <authorList>
            <person name="Lian W.-H."/>
        </authorList>
    </citation>
    <scope>NUCLEOTIDE SEQUENCE [LARGE SCALE GENOMIC DNA]</scope>
    <source>
        <strain evidence="1 2">SYSU DXS3180</strain>
    </source>
</reference>
<keyword evidence="2" id="KW-1185">Reference proteome</keyword>
<gene>
    <name evidence="1" type="ORF">QTN47_05255</name>
</gene>